<dbReference type="Proteomes" id="UP000542720">
    <property type="component" value="Unassembled WGS sequence"/>
</dbReference>
<reference evidence="1 2" key="1">
    <citation type="submission" date="2020-08" db="EMBL/GenBank/DDBJ databases">
        <authorList>
            <person name="Kim C.M."/>
        </authorList>
    </citation>
    <scope>NUCLEOTIDE SEQUENCE [LARGE SCALE GENOMIC DNA]</scope>
    <source>
        <strain evidence="1 2">UL070</strain>
    </source>
</reference>
<proteinExistence type="predicted"/>
<keyword evidence="2" id="KW-1185">Reference proteome</keyword>
<accession>A0A7W4LJD4</accession>
<sequence>MSHLLVTRTPWAILRISAALLAALALVGCSSLSGKGYLSTENSQPLQLSDAVVLKQGHMRLQFAPDPWLLGRLKLHNATADFSTWVSAGDYAGNSFFIDSTDSGLAYDIQARWREVQAETSERNGQESCTTSGFCSKTVKRLDCGRKSYREGSEAYGKHEDDDSCEEDSALETGNFPDCPGTRTTRQRYQVFKLMVTLDFLDPYAQKAPVAVFDGESQYRERLLETLDEGQCEVR</sequence>
<organism evidence="1 2">
    <name type="scientific">Aquipseudomonas ullengensis</name>
    <dbReference type="NCBI Taxonomy" id="2759166"/>
    <lineage>
        <taxon>Bacteria</taxon>
        <taxon>Pseudomonadati</taxon>
        <taxon>Pseudomonadota</taxon>
        <taxon>Gammaproteobacteria</taxon>
        <taxon>Pseudomonadales</taxon>
        <taxon>Pseudomonadaceae</taxon>
        <taxon>Aquipseudomonas</taxon>
    </lineage>
</organism>
<evidence type="ECO:0000313" key="1">
    <source>
        <dbReference type="EMBL" id="MBB2494173.1"/>
    </source>
</evidence>
<evidence type="ECO:0000313" key="2">
    <source>
        <dbReference type="Proteomes" id="UP000542720"/>
    </source>
</evidence>
<gene>
    <name evidence="1" type="ORF">H3H51_04015</name>
</gene>
<dbReference type="EMBL" id="JACJUD010000001">
    <property type="protein sequence ID" value="MBB2494173.1"/>
    <property type="molecule type" value="Genomic_DNA"/>
</dbReference>
<dbReference type="RefSeq" id="WP_183087716.1">
    <property type="nucleotide sequence ID" value="NZ_JACJUD010000001.1"/>
</dbReference>
<comment type="caution">
    <text evidence="1">The sequence shown here is derived from an EMBL/GenBank/DDBJ whole genome shotgun (WGS) entry which is preliminary data.</text>
</comment>
<dbReference type="AlphaFoldDB" id="A0A7W4LJD4"/>
<protein>
    <submittedName>
        <fullName evidence="1">Uncharacterized protein</fullName>
    </submittedName>
</protein>
<name>A0A7W4LJD4_9GAMM</name>